<sequence length="323" mass="34321">MDKSASSTAGGLPDLRLPSPLEELDDPRLGGVRLFLKRDDLIHPDLPGNKWRKLKHNLAEAARQGAHTLLTFGGAYSNHVRATAAAGRHFGFATVGVIRGEEHLPLNPSLAYAVGRGMRLAYLDRTTYRAKNDPGVIARLREEHGDFYLIPEGGSNAWAVRGCAELPAEVAAQLGDDGFDVICCACGTGGTLAGIAAGLPPGRRALGFSVLKGGEFLAAEVERLRREAYGTSSANHALEPGFHFGGYARTTAELDDFARDFAARHGHVLERIYVAKMLYGVFALVARGAFPPGTRIVAVVTGGAAPWDDDGGRTPGIRGKSAK</sequence>
<evidence type="ECO:0000256" key="3">
    <source>
        <dbReference type="ARBA" id="ARBA00022898"/>
    </source>
</evidence>
<dbReference type="OrthoDB" id="9801249at2"/>
<keyword evidence="3 5" id="KW-0663">Pyridoxal phosphate</keyword>
<dbReference type="PANTHER" id="PTHR43780:SF2">
    <property type="entry name" value="1-AMINOCYCLOPROPANE-1-CARBOXYLATE DEAMINASE-RELATED"/>
    <property type="match status" value="1"/>
</dbReference>
<feature type="modified residue" description="N6-(pyridoxal phosphate)lysine" evidence="5">
    <location>
        <position position="50"/>
    </location>
</feature>
<organism evidence="8 9">
    <name type="scientific">Sphaerisporangium album</name>
    <dbReference type="NCBI Taxonomy" id="509200"/>
    <lineage>
        <taxon>Bacteria</taxon>
        <taxon>Bacillati</taxon>
        <taxon>Actinomycetota</taxon>
        <taxon>Actinomycetes</taxon>
        <taxon>Streptosporangiales</taxon>
        <taxon>Streptosporangiaceae</taxon>
        <taxon>Sphaerisporangium</taxon>
    </lineage>
</organism>
<feature type="region of interest" description="Disordered" evidence="6">
    <location>
        <begin position="1"/>
        <end position="20"/>
    </location>
</feature>
<accession>A0A367FSA5</accession>
<evidence type="ECO:0000259" key="7">
    <source>
        <dbReference type="Pfam" id="PF00291"/>
    </source>
</evidence>
<comment type="similarity">
    <text evidence="2">Belongs to the ACC deaminase/D-cysteine desulfhydrase family.</text>
</comment>
<evidence type="ECO:0000256" key="5">
    <source>
        <dbReference type="PIRSR" id="PIRSR006278-2"/>
    </source>
</evidence>
<name>A0A367FSA5_9ACTN</name>
<dbReference type="Pfam" id="PF00291">
    <property type="entry name" value="PALP"/>
    <property type="match status" value="1"/>
</dbReference>
<feature type="domain" description="Tryptophan synthase beta chain-like PALP" evidence="7">
    <location>
        <begin position="18"/>
        <end position="302"/>
    </location>
</feature>
<evidence type="ECO:0000256" key="2">
    <source>
        <dbReference type="ARBA" id="ARBA00008639"/>
    </source>
</evidence>
<keyword evidence="9" id="KW-1185">Reference proteome</keyword>
<evidence type="ECO:0000313" key="9">
    <source>
        <dbReference type="Proteomes" id="UP000253094"/>
    </source>
</evidence>
<dbReference type="InterPro" id="IPR001926">
    <property type="entry name" value="TrpB-like_PALP"/>
</dbReference>
<proteinExistence type="inferred from homology"/>
<reference evidence="8 9" key="1">
    <citation type="submission" date="2018-06" db="EMBL/GenBank/DDBJ databases">
        <title>Sphaerisporangium craniellae sp. nov., isolated from a marine sponge in the South China Sea.</title>
        <authorList>
            <person name="Li L."/>
        </authorList>
    </citation>
    <scope>NUCLEOTIDE SEQUENCE [LARGE SCALE GENOMIC DNA]</scope>
    <source>
        <strain evidence="8 9">CCTCC AA 208026</strain>
    </source>
</reference>
<dbReference type="PANTHER" id="PTHR43780">
    <property type="entry name" value="1-AMINOCYCLOPROPANE-1-CARBOXYLATE DEAMINASE-RELATED"/>
    <property type="match status" value="1"/>
</dbReference>
<dbReference type="Gene3D" id="3.40.50.1100">
    <property type="match status" value="2"/>
</dbReference>
<evidence type="ECO:0000256" key="6">
    <source>
        <dbReference type="SAM" id="MobiDB-lite"/>
    </source>
</evidence>
<comment type="caution">
    <text evidence="8">The sequence shown here is derived from an EMBL/GenBank/DDBJ whole genome shotgun (WGS) entry which is preliminary data.</text>
</comment>
<dbReference type="Proteomes" id="UP000253094">
    <property type="component" value="Unassembled WGS sequence"/>
</dbReference>
<dbReference type="EMBL" id="QOIL01000002">
    <property type="protein sequence ID" value="RCG32789.1"/>
    <property type="molecule type" value="Genomic_DNA"/>
</dbReference>
<evidence type="ECO:0000256" key="1">
    <source>
        <dbReference type="ARBA" id="ARBA00001933"/>
    </source>
</evidence>
<dbReference type="InterPro" id="IPR036052">
    <property type="entry name" value="TrpB-like_PALP_sf"/>
</dbReference>
<comment type="cofactor">
    <cofactor evidence="1">
        <name>pyridoxal 5'-phosphate</name>
        <dbReference type="ChEBI" id="CHEBI:597326"/>
    </cofactor>
</comment>
<dbReference type="GO" id="GO:1901605">
    <property type="term" value="P:alpha-amino acid metabolic process"/>
    <property type="evidence" value="ECO:0007669"/>
    <property type="project" value="UniProtKB-ARBA"/>
</dbReference>
<feature type="active site" description="Nucleophile" evidence="4">
    <location>
        <position position="77"/>
    </location>
</feature>
<evidence type="ECO:0000256" key="4">
    <source>
        <dbReference type="PIRSR" id="PIRSR006278-1"/>
    </source>
</evidence>
<dbReference type="GO" id="GO:0019148">
    <property type="term" value="F:D-cysteine desulfhydrase activity"/>
    <property type="evidence" value="ECO:0007669"/>
    <property type="project" value="TreeGrafter"/>
</dbReference>
<protein>
    <submittedName>
        <fullName evidence="8">1-aminocyclopropane-1-carboxylate deaminase/D-cysteine desulfhydrase</fullName>
    </submittedName>
</protein>
<dbReference type="PIRSF" id="PIRSF006278">
    <property type="entry name" value="ACCD_DCysDesulf"/>
    <property type="match status" value="1"/>
</dbReference>
<dbReference type="InterPro" id="IPR027278">
    <property type="entry name" value="ACCD_DCysDesulf"/>
</dbReference>
<dbReference type="RefSeq" id="WP_114027421.1">
    <property type="nucleotide sequence ID" value="NZ_QOIL01000002.1"/>
</dbReference>
<dbReference type="AlphaFoldDB" id="A0A367FSA5"/>
<dbReference type="SUPFAM" id="SSF53686">
    <property type="entry name" value="Tryptophan synthase beta subunit-like PLP-dependent enzymes"/>
    <property type="match status" value="1"/>
</dbReference>
<evidence type="ECO:0000313" key="8">
    <source>
        <dbReference type="EMBL" id="RCG32789.1"/>
    </source>
</evidence>
<gene>
    <name evidence="8" type="ORF">DQ384_04785</name>
</gene>